<protein>
    <submittedName>
        <fullName evidence="1">Uncharacterized protein</fullName>
    </submittedName>
</protein>
<dbReference type="AlphaFoldDB" id="A0A126V2A4"/>
<evidence type="ECO:0000313" key="2">
    <source>
        <dbReference type="Proteomes" id="UP000070371"/>
    </source>
</evidence>
<dbReference type="EMBL" id="CP014327">
    <property type="protein sequence ID" value="AML52413.1"/>
    <property type="molecule type" value="Genomic_DNA"/>
</dbReference>
<sequence length="78" mass="8191">MSRKLAARDVEIWRGEGEFGKFKSGRDGAADEGKRAVGSGGLPVVWRHENLRGLVREHVGAKAVVNGGALGGFGDGKC</sequence>
<organism evidence="1 2">
    <name type="scientific">Falsihalocynthiibacter arcticus</name>
    <dbReference type="NCBI Taxonomy" id="1579316"/>
    <lineage>
        <taxon>Bacteria</taxon>
        <taxon>Pseudomonadati</taxon>
        <taxon>Pseudomonadota</taxon>
        <taxon>Alphaproteobacteria</taxon>
        <taxon>Rhodobacterales</taxon>
        <taxon>Roseobacteraceae</taxon>
        <taxon>Falsihalocynthiibacter</taxon>
    </lineage>
</organism>
<reference evidence="1 2" key="1">
    <citation type="submission" date="2016-02" db="EMBL/GenBank/DDBJ databases">
        <title>Complete genome sequence of Halocynthiibacter arcticus PAMC 20958t from arctic marine sediment.</title>
        <authorList>
            <person name="Lee Y.M."/>
            <person name="Baek K."/>
            <person name="Lee H.K."/>
            <person name="Shin S.C."/>
        </authorList>
    </citation>
    <scope>NUCLEOTIDE SEQUENCE [LARGE SCALE GENOMIC DNA]</scope>
    <source>
        <strain evidence="1">PAMC 20958</strain>
    </source>
</reference>
<evidence type="ECO:0000313" key="1">
    <source>
        <dbReference type="EMBL" id="AML52413.1"/>
    </source>
</evidence>
<name>A0A126V2A4_9RHOB</name>
<accession>A0A126V2A4</accession>
<dbReference type="Proteomes" id="UP000070371">
    <property type="component" value="Chromosome"/>
</dbReference>
<dbReference type="STRING" id="1579316.RC74_15055"/>
<proteinExistence type="predicted"/>
<keyword evidence="2" id="KW-1185">Reference proteome</keyword>
<dbReference type="KEGG" id="hat:RC74_15055"/>
<gene>
    <name evidence="1" type="ORF">RC74_15055</name>
</gene>